<organism evidence="2 3">
    <name type="scientific">Hyphomonas polymorpha PS728</name>
    <dbReference type="NCBI Taxonomy" id="1280954"/>
    <lineage>
        <taxon>Bacteria</taxon>
        <taxon>Pseudomonadati</taxon>
        <taxon>Pseudomonadota</taxon>
        <taxon>Alphaproteobacteria</taxon>
        <taxon>Hyphomonadales</taxon>
        <taxon>Hyphomonadaceae</taxon>
        <taxon>Hyphomonas</taxon>
    </lineage>
</organism>
<keyword evidence="3" id="KW-1185">Reference proteome</keyword>
<dbReference type="RefSeq" id="WP_035595642.1">
    <property type="nucleotide sequence ID" value="NZ_ARYM01000005.1"/>
</dbReference>
<protein>
    <recommendedName>
        <fullName evidence="1">Nitrogen regulatory protein P-II</fullName>
    </recommendedName>
</protein>
<reference evidence="2 3" key="1">
    <citation type="journal article" date="2014" name="Antonie Van Leeuwenhoek">
        <title>Hyphomonas beringensis sp. nov. and Hyphomonas chukchiensis sp. nov., isolated from surface seawater of the Bering Sea and Chukchi Sea.</title>
        <authorList>
            <person name="Li C."/>
            <person name="Lai Q."/>
            <person name="Li G."/>
            <person name="Dong C."/>
            <person name="Wang J."/>
            <person name="Liao Y."/>
            <person name="Shao Z."/>
        </authorList>
    </citation>
    <scope>NUCLEOTIDE SEQUENCE [LARGE SCALE GENOMIC DNA]</scope>
    <source>
        <strain evidence="2 3">PS728</strain>
    </source>
</reference>
<comment type="caution">
    <text evidence="2">The sequence shown here is derived from an EMBL/GenBank/DDBJ whole genome shotgun (WGS) entry which is preliminary data.</text>
</comment>
<dbReference type="OrthoDB" id="7595716at2"/>
<gene>
    <name evidence="2" type="ORF">HPO_05682</name>
</gene>
<dbReference type="AlphaFoldDB" id="A0A062VMJ2"/>
<evidence type="ECO:0000313" key="3">
    <source>
        <dbReference type="Proteomes" id="UP000027100"/>
    </source>
</evidence>
<dbReference type="eggNOG" id="COG0347">
    <property type="taxonomic scope" value="Bacteria"/>
</dbReference>
<name>A0A062VMJ2_9PROT</name>
<dbReference type="InterPro" id="IPR011322">
    <property type="entry name" value="N-reg_PII-like_a/b"/>
</dbReference>
<evidence type="ECO:0000313" key="2">
    <source>
        <dbReference type="EMBL" id="KCZ99402.1"/>
    </source>
</evidence>
<sequence>MHVRYRCELIIERMAAPRACRILEEAGLTGYTVLPAISGLGRQTRWNRDADISASSDMVVVVSIGAQEQIEAALKEIESLLSNHIGVLSIGEVNVLRPDRF</sequence>
<dbReference type="GO" id="GO:0030234">
    <property type="term" value="F:enzyme regulator activity"/>
    <property type="evidence" value="ECO:0007669"/>
    <property type="project" value="InterPro"/>
</dbReference>
<dbReference type="PATRIC" id="fig|1280954.3.peg.1160"/>
<proteinExistence type="predicted"/>
<dbReference type="GO" id="GO:0006808">
    <property type="term" value="P:regulation of nitrogen utilization"/>
    <property type="evidence" value="ECO:0007669"/>
    <property type="project" value="InterPro"/>
</dbReference>
<dbReference type="Proteomes" id="UP000027100">
    <property type="component" value="Unassembled WGS sequence"/>
</dbReference>
<dbReference type="EMBL" id="ARYM01000005">
    <property type="protein sequence ID" value="KCZ99402.1"/>
    <property type="molecule type" value="Genomic_DNA"/>
</dbReference>
<dbReference type="Pfam" id="PF00543">
    <property type="entry name" value="P-II"/>
    <property type="match status" value="1"/>
</dbReference>
<evidence type="ECO:0000256" key="1">
    <source>
        <dbReference type="ARBA" id="ARBA00015681"/>
    </source>
</evidence>
<dbReference type="InterPro" id="IPR002187">
    <property type="entry name" value="N-reg_PII"/>
</dbReference>
<dbReference type="Gene3D" id="3.30.70.120">
    <property type="match status" value="1"/>
</dbReference>
<dbReference type="STRING" id="1280954.HPO_05682"/>
<accession>A0A062VMJ2</accession>
<dbReference type="InterPro" id="IPR015867">
    <property type="entry name" value="N-reg_PII/ATP_PRibTrfase_C"/>
</dbReference>
<dbReference type="SUPFAM" id="SSF54913">
    <property type="entry name" value="GlnB-like"/>
    <property type="match status" value="1"/>
</dbReference>